<name>A0A225SP36_9BURK</name>
<gene>
    <name evidence="1" type="ORF">CEJ45_19420</name>
</gene>
<proteinExistence type="predicted"/>
<accession>A0A225SP36</accession>
<organism evidence="1 2">
    <name type="scientific">Herbaspirillum aquaticum</name>
    <dbReference type="NCBI Taxonomy" id="568783"/>
    <lineage>
        <taxon>Bacteria</taxon>
        <taxon>Pseudomonadati</taxon>
        <taxon>Pseudomonadota</taxon>
        <taxon>Betaproteobacteria</taxon>
        <taxon>Burkholderiales</taxon>
        <taxon>Oxalobacteraceae</taxon>
        <taxon>Herbaspirillum</taxon>
    </lineage>
</organism>
<dbReference type="Proteomes" id="UP000214747">
    <property type="component" value="Unassembled WGS sequence"/>
</dbReference>
<dbReference type="EMBL" id="NJGV01000022">
    <property type="protein sequence ID" value="OWY32868.1"/>
    <property type="molecule type" value="Genomic_DNA"/>
</dbReference>
<dbReference type="RefSeq" id="WP_088756685.1">
    <property type="nucleotide sequence ID" value="NZ_NJGV01000022.1"/>
</dbReference>
<dbReference type="AlphaFoldDB" id="A0A225SP36"/>
<evidence type="ECO:0000313" key="2">
    <source>
        <dbReference type="Proteomes" id="UP000214747"/>
    </source>
</evidence>
<sequence>MQDHGDALRLAVRRRFHVCIFSASQAEGISTPGFVEVWREDDADPLHVEYVQADDYEAATRRAIVRAAAEIGRNMP</sequence>
<protein>
    <submittedName>
        <fullName evidence="1">Uncharacterized protein</fullName>
    </submittedName>
</protein>
<reference evidence="1 2" key="1">
    <citation type="journal article" date="2010" name="Int. J. Syst. Evol. Microbiol.">
        <title>Reclassification of Herbaspirillum putei as a later heterotypic synonym of Herbaspirillum huttiense, with the description of H. huttiense subsp. huttiense subsp. nov. and H. huttiense subsp. putei subsp. nov., comb. nov., and description of Herbaspirillum aquaticum sp. nov.</title>
        <authorList>
            <person name="Dobritsa A.P."/>
            <person name="Reddy M.C."/>
            <person name="Samadpour M."/>
        </authorList>
    </citation>
    <scope>NUCLEOTIDE SEQUENCE [LARGE SCALE GENOMIC DNA]</scope>
    <source>
        <strain evidence="1 2">IEH 4430</strain>
    </source>
</reference>
<keyword evidence="2" id="KW-1185">Reference proteome</keyword>
<evidence type="ECO:0000313" key="1">
    <source>
        <dbReference type="EMBL" id="OWY32868.1"/>
    </source>
</evidence>
<comment type="caution">
    <text evidence="1">The sequence shown here is derived from an EMBL/GenBank/DDBJ whole genome shotgun (WGS) entry which is preliminary data.</text>
</comment>